<dbReference type="InterPro" id="IPR026950">
    <property type="entry name" value="Caps_assemb_Wzi"/>
</dbReference>
<dbReference type="AlphaFoldDB" id="A0A4Y8UNM8"/>
<dbReference type="Gene3D" id="2.40.160.130">
    <property type="entry name" value="Capsule assembly protein Wzi"/>
    <property type="match status" value="1"/>
</dbReference>
<dbReference type="InterPro" id="IPR038636">
    <property type="entry name" value="Wzi_sf"/>
</dbReference>
<sequence length="492" mass="53862">MEDAMHRALTAVFAAFLPGLLVAAPGPFISSQVSQLRSDIERLARAQLVNFPLTSWPLSRTVLHNQLLHIAAEEIPASLLGSVSRLRAAVASDRSPPTQSSLTMAVRNQPSLLRQFGVSAREQRQAQLQISGGFAGDGYYQLSATAVDEPFDGDNSRWDGSHVSYPLGDWWLSAGAIERWWGPGWASSLILSNNARPVPGVSLQRAISEPSSLPLLHYLGPWSASAFVGQMDDDRAINQAKLVGLAVNFKPHPRLEIGLRRTAQWAGDGRPQSANNFFKLLTGRGDNCYDSECREDEPGNQLGGIDLRLDLPKVTLYAQLIGEDEANGWPAKNARQLGASGAIGFAALQGSWFVEQSDSRCASSKRSGYNCFYNHSIYQTGYRYQGRAIGASWDNDAKVTSLGLLLDIGEANHLRVTAHHGELNRDSLATGAASLHSVTQQGAKLRQLALAWRRQTGWGEWTLEADYSRSQFADNGLQEHHLGLAAEFTYRW</sequence>
<protein>
    <submittedName>
        <fullName evidence="1">Capsule assembly Wzi family protein</fullName>
    </submittedName>
</protein>
<dbReference type="Pfam" id="PF14052">
    <property type="entry name" value="Caps_assemb_Wzi"/>
    <property type="match status" value="1"/>
</dbReference>
<reference evidence="1 2" key="1">
    <citation type="submission" date="2019-03" db="EMBL/GenBank/DDBJ databases">
        <title>Draft genome of Gammaproteobacteria bacterium LSUCC0057, a member of the SAR92 clade.</title>
        <authorList>
            <person name="Lanclos V.C."/>
            <person name="Doiron C."/>
            <person name="Henson M.W."/>
            <person name="Thrash J.C."/>
        </authorList>
    </citation>
    <scope>NUCLEOTIDE SEQUENCE [LARGE SCALE GENOMIC DNA]</scope>
    <source>
        <strain evidence="1 2">LSUCC0057</strain>
    </source>
</reference>
<name>A0A4Y8UNM8_9GAMM</name>
<dbReference type="OrthoDB" id="101884at2"/>
<proteinExistence type="predicted"/>
<accession>A0A4Y8UNM8</accession>
<keyword evidence="2" id="KW-1185">Reference proteome</keyword>
<gene>
    <name evidence="1" type="ORF">E3W66_05100</name>
</gene>
<evidence type="ECO:0000313" key="2">
    <source>
        <dbReference type="Proteomes" id="UP000298133"/>
    </source>
</evidence>
<organism evidence="1 2">
    <name type="scientific">Gammaproteobacteria bacterium LSUCC0057</name>
    <dbReference type="NCBI Taxonomy" id="2559237"/>
    <lineage>
        <taxon>Bacteria</taxon>
        <taxon>Pseudomonadati</taxon>
        <taxon>Pseudomonadota</taxon>
        <taxon>Gammaproteobacteria</taxon>
        <taxon>Cellvibrionales</taxon>
        <taxon>Porticoccaceae</taxon>
        <taxon>SAR92 clade</taxon>
    </lineage>
</organism>
<evidence type="ECO:0000313" key="1">
    <source>
        <dbReference type="EMBL" id="TFH69294.1"/>
    </source>
</evidence>
<dbReference type="EMBL" id="SPIA01000001">
    <property type="protein sequence ID" value="TFH69294.1"/>
    <property type="molecule type" value="Genomic_DNA"/>
</dbReference>
<comment type="caution">
    <text evidence="1">The sequence shown here is derived from an EMBL/GenBank/DDBJ whole genome shotgun (WGS) entry which is preliminary data.</text>
</comment>
<dbReference type="Proteomes" id="UP000298133">
    <property type="component" value="Unassembled WGS sequence"/>
</dbReference>